<dbReference type="KEGG" id="cace:CACET_c27940"/>
<dbReference type="EMBL" id="CP009687">
    <property type="protein sequence ID" value="AKL96239.1"/>
    <property type="molecule type" value="Genomic_DNA"/>
</dbReference>
<dbReference type="PATRIC" id="fig|84022.6.peg.2836"/>
<evidence type="ECO:0000313" key="2">
    <source>
        <dbReference type="Proteomes" id="UP000035704"/>
    </source>
</evidence>
<sequence>MDNRKPVAPLIGANGNIFNLLSIARNSLIASNKPNDALEMWDRVTNSKSYNDALRIIEDYVEFGESDGQDVSDHTWTYELEEQRQKGTVGTAETGTEGIEDRMVGKVGSIVTAEKEHCRQVEFNGSIDNNNEVTKVNFTQELHITNSNIDGIMESALEEGVLNWYESISSSPTSIEKVETNLISNGGTIFFRIQGEEYSRTFDKHDLIYGLLRELPDCLHIINGDQINTAYLDNEHIDHIIQYGLFGEIEY</sequence>
<organism evidence="1 2">
    <name type="scientific">Clostridium aceticum</name>
    <dbReference type="NCBI Taxonomy" id="84022"/>
    <lineage>
        <taxon>Bacteria</taxon>
        <taxon>Bacillati</taxon>
        <taxon>Bacillota</taxon>
        <taxon>Clostridia</taxon>
        <taxon>Eubacteriales</taxon>
        <taxon>Clostridiaceae</taxon>
        <taxon>Clostridium</taxon>
    </lineage>
</organism>
<dbReference type="RefSeq" id="WP_201774950.1">
    <property type="nucleotide sequence ID" value="NZ_CP009687.1"/>
</dbReference>
<accession>A0A0G3WFN3</accession>
<keyword evidence="2" id="KW-1185">Reference proteome</keyword>
<evidence type="ECO:0000313" key="1">
    <source>
        <dbReference type="EMBL" id="AKL96239.1"/>
    </source>
</evidence>
<name>A0A0G3WFN3_9CLOT</name>
<reference evidence="1 2" key="1">
    <citation type="submission" date="2014-10" db="EMBL/GenBank/DDBJ databases">
        <title>Genome sequence of Clostridium aceticum DSM 1496.</title>
        <authorList>
            <person name="Poehlein A."/>
            <person name="Schiel-Bengelsdorf B."/>
            <person name="Gottschalk G."/>
            <person name="Duerre P."/>
            <person name="Daniel R."/>
        </authorList>
    </citation>
    <scope>NUCLEOTIDE SEQUENCE [LARGE SCALE GENOMIC DNA]</scope>
    <source>
        <strain evidence="1 2">DSM 1496</strain>
    </source>
</reference>
<dbReference type="Proteomes" id="UP000035704">
    <property type="component" value="Chromosome"/>
</dbReference>
<protein>
    <submittedName>
        <fullName evidence="1">Uncharacterized protein</fullName>
    </submittedName>
</protein>
<dbReference type="AlphaFoldDB" id="A0A0G3WFN3"/>
<dbReference type="STRING" id="84022.CACET_c27940"/>
<proteinExistence type="predicted"/>
<gene>
    <name evidence="1" type="ORF">CACET_c27940</name>
</gene>